<dbReference type="GO" id="GO:0005524">
    <property type="term" value="F:ATP binding"/>
    <property type="evidence" value="ECO:0007669"/>
    <property type="project" value="InterPro"/>
</dbReference>
<feature type="domain" description="Threonyl/alanyl tRNA synthetase SAD" evidence="4">
    <location>
        <begin position="166"/>
        <end position="208"/>
    </location>
</feature>
<dbReference type="Proteomes" id="UP000645612">
    <property type="component" value="Unassembled WGS sequence"/>
</dbReference>
<protein>
    <submittedName>
        <fullName evidence="5">Alanyl-tRNA editing protein</fullName>
    </submittedName>
</protein>
<dbReference type="RefSeq" id="WP_176130263.1">
    <property type="nucleotide sequence ID" value="NZ_CADDZZ010000006.1"/>
</dbReference>
<dbReference type="GO" id="GO:0004812">
    <property type="term" value="F:aminoacyl-tRNA ligase activity"/>
    <property type="evidence" value="ECO:0007669"/>
    <property type="project" value="InterPro"/>
</dbReference>
<gene>
    <name evidence="5" type="ORF">JAO13_19975</name>
</gene>
<proteinExistence type="predicted"/>
<dbReference type="InterPro" id="IPR012947">
    <property type="entry name" value="tRNA_SAD"/>
</dbReference>
<dbReference type="EMBL" id="JAEDXG010000018">
    <property type="protein sequence ID" value="MBH9698717.1"/>
    <property type="molecule type" value="Genomic_DNA"/>
</dbReference>
<dbReference type="InterPro" id="IPR051335">
    <property type="entry name" value="Alanyl-tRNA_Editing_Enzymes"/>
</dbReference>
<dbReference type="Gene3D" id="2.40.30.130">
    <property type="match status" value="1"/>
</dbReference>
<dbReference type="GO" id="GO:0002161">
    <property type="term" value="F:aminoacyl-tRNA deacylase activity"/>
    <property type="evidence" value="ECO:0007669"/>
    <property type="project" value="UniProtKB-ARBA"/>
</dbReference>
<dbReference type="AlphaFoldDB" id="A0A8I1ASZ0"/>
<dbReference type="SMART" id="SM00863">
    <property type="entry name" value="tRNA_SAD"/>
    <property type="match status" value="1"/>
</dbReference>
<dbReference type="PANTHER" id="PTHR43462:SF1">
    <property type="entry name" value="ALANYL-TRNA EDITING PROTEIN AARSD1"/>
    <property type="match status" value="1"/>
</dbReference>
<evidence type="ECO:0000313" key="5">
    <source>
        <dbReference type="EMBL" id="MBH9698717.1"/>
    </source>
</evidence>
<keyword evidence="3" id="KW-0862">Zinc</keyword>
<evidence type="ECO:0000256" key="2">
    <source>
        <dbReference type="ARBA" id="ARBA00022723"/>
    </source>
</evidence>
<evidence type="ECO:0000256" key="1">
    <source>
        <dbReference type="ARBA" id="ARBA00001947"/>
    </source>
</evidence>
<dbReference type="SUPFAM" id="SSF50447">
    <property type="entry name" value="Translation proteins"/>
    <property type="match status" value="1"/>
</dbReference>
<dbReference type="GO" id="GO:0043039">
    <property type="term" value="P:tRNA aminoacylation"/>
    <property type="evidence" value="ECO:0007669"/>
    <property type="project" value="InterPro"/>
</dbReference>
<sequence>MTQKVFWDDPYRTTLDTVVTHVDGERVQVDATIFFAFSGGQESDAGSLGGYQVIHAEKQGLDIVYTLPHDHLLNVGDRVTWRIDWVRRYRLMRLHFAAEMVLQLVYRLRPGIERIGAHIGQDKARVDFASDTSLSPLFPEIESAAADLSMRDLRIVTGFSDVDAQRRFWTVDGFATMACGGTHPASTGEIGMLTLKRRNTGKGKERIEVILVEPGMLSGQGGGRVA</sequence>
<evidence type="ECO:0000256" key="3">
    <source>
        <dbReference type="ARBA" id="ARBA00022833"/>
    </source>
</evidence>
<organism evidence="5 6">
    <name type="scientific">Burkholderia cepacia</name>
    <name type="common">Pseudomonas cepacia</name>
    <dbReference type="NCBI Taxonomy" id="292"/>
    <lineage>
        <taxon>Bacteria</taxon>
        <taxon>Pseudomonadati</taxon>
        <taxon>Pseudomonadota</taxon>
        <taxon>Betaproteobacteria</taxon>
        <taxon>Burkholderiales</taxon>
        <taxon>Burkholderiaceae</taxon>
        <taxon>Burkholderia</taxon>
        <taxon>Burkholderia cepacia complex</taxon>
    </lineage>
</organism>
<evidence type="ECO:0000313" key="6">
    <source>
        <dbReference type="Proteomes" id="UP000645612"/>
    </source>
</evidence>
<comment type="cofactor">
    <cofactor evidence="1">
        <name>Zn(2+)</name>
        <dbReference type="ChEBI" id="CHEBI:29105"/>
    </cofactor>
</comment>
<name>A0A8I1ASZ0_BURCE</name>
<evidence type="ECO:0000259" key="4">
    <source>
        <dbReference type="SMART" id="SM00863"/>
    </source>
</evidence>
<keyword evidence="2" id="KW-0479">Metal-binding</keyword>
<dbReference type="Gene3D" id="3.30.980.10">
    <property type="entry name" value="Threonyl-trna Synthetase, Chain A, domain 2"/>
    <property type="match status" value="1"/>
</dbReference>
<dbReference type="Pfam" id="PF07973">
    <property type="entry name" value="tRNA_SAD"/>
    <property type="match status" value="1"/>
</dbReference>
<comment type="caution">
    <text evidence="5">The sequence shown here is derived from an EMBL/GenBank/DDBJ whole genome shotgun (WGS) entry which is preliminary data.</text>
</comment>
<accession>A0A8I1ASZ0</accession>
<dbReference type="PANTHER" id="PTHR43462">
    <property type="entry name" value="ALANYL-TRNA EDITING PROTEIN"/>
    <property type="match status" value="1"/>
</dbReference>
<dbReference type="InterPro" id="IPR018163">
    <property type="entry name" value="Thr/Ala-tRNA-synth_IIc_edit"/>
</dbReference>
<reference evidence="5" key="1">
    <citation type="submission" date="2020-12" db="EMBL/GenBank/DDBJ databases">
        <title>Burkholderia cepacia complex in Mexico.</title>
        <authorList>
            <person name="Estrada P."/>
        </authorList>
    </citation>
    <scope>NUCLEOTIDE SEQUENCE</scope>
    <source>
        <strain evidence="5">871</strain>
    </source>
</reference>
<dbReference type="SUPFAM" id="SSF55186">
    <property type="entry name" value="ThrRS/AlaRS common domain"/>
    <property type="match status" value="1"/>
</dbReference>
<dbReference type="GO" id="GO:0046872">
    <property type="term" value="F:metal ion binding"/>
    <property type="evidence" value="ECO:0007669"/>
    <property type="project" value="UniProtKB-KW"/>
</dbReference>
<dbReference type="InterPro" id="IPR009000">
    <property type="entry name" value="Transl_B-barrel_sf"/>
</dbReference>